<name>A0A917D3M2_9BACL</name>
<sequence>MMLKVYRDWCSHFTSNAVGVAMPQLTVRGIEANTMMAISRPLIEELAAVCECGTDNFTVDCLSVTSVFDGERADTYPFIEVAWFERGREVRDRLAEAVTRHIRLAGIAEVEIAFKVYREDAYYINGIPCE</sequence>
<dbReference type="EMBL" id="BMGR01000008">
    <property type="protein sequence ID" value="GGG08734.1"/>
    <property type="molecule type" value="Genomic_DNA"/>
</dbReference>
<dbReference type="SUPFAM" id="SSF55331">
    <property type="entry name" value="Tautomerase/MIF"/>
    <property type="match status" value="1"/>
</dbReference>
<keyword evidence="2" id="KW-1185">Reference proteome</keyword>
<protein>
    <recommendedName>
        <fullName evidence="3">DUF1904 domain-containing protein</fullName>
    </recommendedName>
</protein>
<evidence type="ECO:0000313" key="1">
    <source>
        <dbReference type="EMBL" id="GGG08734.1"/>
    </source>
</evidence>
<evidence type="ECO:0000313" key="2">
    <source>
        <dbReference type="Proteomes" id="UP000644756"/>
    </source>
</evidence>
<reference evidence="1" key="1">
    <citation type="journal article" date="2014" name="Int. J. Syst. Evol. Microbiol.">
        <title>Complete genome sequence of Corynebacterium casei LMG S-19264T (=DSM 44701T), isolated from a smear-ripened cheese.</title>
        <authorList>
            <consortium name="US DOE Joint Genome Institute (JGI-PGF)"/>
            <person name="Walter F."/>
            <person name="Albersmeier A."/>
            <person name="Kalinowski J."/>
            <person name="Ruckert C."/>
        </authorList>
    </citation>
    <scope>NUCLEOTIDE SEQUENCE</scope>
    <source>
        <strain evidence="1">CGMCC 1.12987</strain>
    </source>
</reference>
<proteinExistence type="predicted"/>
<comment type="caution">
    <text evidence="1">The sequence shown here is derived from an EMBL/GenBank/DDBJ whole genome shotgun (WGS) entry which is preliminary data.</text>
</comment>
<evidence type="ECO:0008006" key="3">
    <source>
        <dbReference type="Google" id="ProtNLM"/>
    </source>
</evidence>
<dbReference type="AlphaFoldDB" id="A0A917D3M2"/>
<dbReference type="InterPro" id="IPR014347">
    <property type="entry name" value="Tautomerase/MIF_sf"/>
</dbReference>
<dbReference type="Gene3D" id="3.30.429.10">
    <property type="entry name" value="Macrophage Migration Inhibitory Factor"/>
    <property type="match status" value="1"/>
</dbReference>
<accession>A0A917D3M2</accession>
<reference evidence="1" key="2">
    <citation type="submission" date="2020-09" db="EMBL/GenBank/DDBJ databases">
        <authorList>
            <person name="Sun Q."/>
            <person name="Zhou Y."/>
        </authorList>
    </citation>
    <scope>NUCLEOTIDE SEQUENCE</scope>
    <source>
        <strain evidence="1">CGMCC 1.12987</strain>
    </source>
</reference>
<dbReference type="Pfam" id="PF08921">
    <property type="entry name" value="DUF1904"/>
    <property type="match status" value="1"/>
</dbReference>
<dbReference type="Proteomes" id="UP000644756">
    <property type="component" value="Unassembled WGS sequence"/>
</dbReference>
<dbReference type="InterPro" id="IPR015017">
    <property type="entry name" value="DUF1904"/>
</dbReference>
<organism evidence="1 2">
    <name type="scientific">Paenibacillus abyssi</name>
    <dbReference type="NCBI Taxonomy" id="1340531"/>
    <lineage>
        <taxon>Bacteria</taxon>
        <taxon>Bacillati</taxon>
        <taxon>Bacillota</taxon>
        <taxon>Bacilli</taxon>
        <taxon>Bacillales</taxon>
        <taxon>Paenibacillaceae</taxon>
        <taxon>Paenibacillus</taxon>
    </lineage>
</organism>
<gene>
    <name evidence="1" type="ORF">GCM10010916_26970</name>
</gene>